<comment type="caution">
    <text evidence="2">The sequence shown here is derived from an EMBL/GenBank/DDBJ whole genome shotgun (WGS) entry which is preliminary data.</text>
</comment>
<evidence type="ECO:0000313" key="2">
    <source>
        <dbReference type="EMBL" id="MBP1993405.1"/>
    </source>
</evidence>
<organism evidence="2 3">
    <name type="scientific">Paenibacillus eucommiae</name>
    <dbReference type="NCBI Taxonomy" id="1355755"/>
    <lineage>
        <taxon>Bacteria</taxon>
        <taxon>Bacillati</taxon>
        <taxon>Bacillota</taxon>
        <taxon>Bacilli</taxon>
        <taxon>Bacillales</taxon>
        <taxon>Paenibacillaceae</taxon>
        <taxon>Paenibacillus</taxon>
    </lineage>
</organism>
<dbReference type="InterPro" id="IPR051783">
    <property type="entry name" value="NAD(P)-dependent_oxidoreduct"/>
</dbReference>
<dbReference type="Gene3D" id="3.40.50.720">
    <property type="entry name" value="NAD(P)-binding Rossmann-like Domain"/>
    <property type="match status" value="1"/>
</dbReference>
<dbReference type="SUPFAM" id="SSF51735">
    <property type="entry name" value="NAD(P)-binding Rossmann-fold domains"/>
    <property type="match status" value="1"/>
</dbReference>
<protein>
    <submittedName>
        <fullName evidence="2">Nucleoside-diphosphate-sugar epimerase</fullName>
    </submittedName>
</protein>
<dbReference type="InterPro" id="IPR036291">
    <property type="entry name" value="NAD(P)-bd_dom_sf"/>
</dbReference>
<dbReference type="RefSeq" id="WP_209975218.1">
    <property type="nucleotide sequence ID" value="NZ_JAGGLB010000018.1"/>
</dbReference>
<evidence type="ECO:0000313" key="3">
    <source>
        <dbReference type="Proteomes" id="UP001519287"/>
    </source>
</evidence>
<reference evidence="2 3" key="1">
    <citation type="submission" date="2021-03" db="EMBL/GenBank/DDBJ databases">
        <title>Genomic Encyclopedia of Type Strains, Phase IV (KMG-IV): sequencing the most valuable type-strain genomes for metagenomic binning, comparative biology and taxonomic classification.</title>
        <authorList>
            <person name="Goeker M."/>
        </authorList>
    </citation>
    <scope>NUCLEOTIDE SEQUENCE [LARGE SCALE GENOMIC DNA]</scope>
    <source>
        <strain evidence="2 3">DSM 26048</strain>
    </source>
</reference>
<keyword evidence="3" id="KW-1185">Reference proteome</keyword>
<gene>
    <name evidence="2" type="ORF">J2Z66_005026</name>
</gene>
<dbReference type="Pfam" id="PF01370">
    <property type="entry name" value="Epimerase"/>
    <property type="match status" value="1"/>
</dbReference>
<sequence>MRYVVIGGSGHVGTYLVPMLVRLGHEVINVSRGSRQPYEADPAWNSVKQVTANRGAEEADGSFGPKIAALQPDVVIDMICFTLDSAKHLVEALEGHVQHFISCGTIWVHGTPVEVPVTEEQPRRPFGDYGIEKEQIEAYLQLKARRDGFPATVLHPGHIVGPGWAPINPVGHIDPQVFVRLATGQPVTLPNYGLETLHHVHAEDVAQSFVKASQYWSQSIGQSFHIVSPAAVTLRGYAETVASWFGQEANLSYGPFEVLRQSISQDEAEVIWDHISRSPNCSIEKARRLIGYSPRYTSLEAVRESVNWLIAHKVIEI</sequence>
<dbReference type="PANTHER" id="PTHR48079:SF6">
    <property type="entry name" value="NAD(P)-BINDING DOMAIN-CONTAINING PROTEIN-RELATED"/>
    <property type="match status" value="1"/>
</dbReference>
<dbReference type="Proteomes" id="UP001519287">
    <property type="component" value="Unassembled WGS sequence"/>
</dbReference>
<accession>A0ABS4J0T4</accession>
<dbReference type="EMBL" id="JAGGLB010000018">
    <property type="protein sequence ID" value="MBP1993405.1"/>
    <property type="molecule type" value="Genomic_DNA"/>
</dbReference>
<feature type="domain" description="NAD-dependent epimerase/dehydratase" evidence="1">
    <location>
        <begin position="4"/>
        <end position="215"/>
    </location>
</feature>
<proteinExistence type="predicted"/>
<name>A0ABS4J0T4_9BACL</name>
<evidence type="ECO:0000259" key="1">
    <source>
        <dbReference type="Pfam" id="PF01370"/>
    </source>
</evidence>
<dbReference type="InterPro" id="IPR001509">
    <property type="entry name" value="Epimerase_deHydtase"/>
</dbReference>
<dbReference type="PANTHER" id="PTHR48079">
    <property type="entry name" value="PROTEIN YEEZ"/>
    <property type="match status" value="1"/>
</dbReference>